<organism evidence="2 3">
    <name type="scientific">Piscirickettsia salmonis</name>
    <dbReference type="NCBI Taxonomy" id="1238"/>
    <lineage>
        <taxon>Bacteria</taxon>
        <taxon>Pseudomonadati</taxon>
        <taxon>Pseudomonadota</taxon>
        <taxon>Gammaproteobacteria</taxon>
        <taxon>Thiotrichales</taxon>
        <taxon>Piscirickettsiaceae</taxon>
        <taxon>Piscirickettsia</taxon>
    </lineage>
</organism>
<evidence type="ECO:0000313" key="2">
    <source>
        <dbReference type="EMBL" id="QGO04235.1"/>
    </source>
</evidence>
<accession>A0A9Q6LI21</accession>
<feature type="transmembrane region" description="Helical" evidence="1">
    <location>
        <begin position="37"/>
        <end position="55"/>
    </location>
</feature>
<evidence type="ECO:0000313" key="3">
    <source>
        <dbReference type="Proteomes" id="UP000422232"/>
    </source>
</evidence>
<proteinExistence type="predicted"/>
<keyword evidence="3" id="KW-1185">Reference proteome</keyword>
<keyword evidence="1" id="KW-1133">Transmembrane helix</keyword>
<name>A0A9Q6LI21_PISSA</name>
<protein>
    <submittedName>
        <fullName evidence="2">Uncharacterized protein</fullName>
    </submittedName>
</protein>
<sequence>MFWSSKNVSEFILAYFSSFLCSSPATGFVSYFKSKHAYLLAIYLGAYWVGLARHARL</sequence>
<evidence type="ECO:0000256" key="1">
    <source>
        <dbReference type="SAM" id="Phobius"/>
    </source>
</evidence>
<reference evidence="2 3" key="1">
    <citation type="submission" date="2019-04" db="EMBL/GenBank/DDBJ databases">
        <title>Complete genome sequencing of Piscirickettsia salmonis strain Psal-009.</title>
        <authorList>
            <person name="Schober I."/>
            <person name="Bunk B."/>
            <person name="Sproer C."/>
            <person name="Carril G.P."/>
            <person name="Riedel T."/>
            <person name="Flores-Herrera P.A."/>
            <person name="Nourdin-Galindo G."/>
            <person name="Marshall S.H."/>
            <person name="Overmann J."/>
        </authorList>
    </citation>
    <scope>NUCLEOTIDE SEQUENCE [LARGE SCALE GENOMIC DNA]</scope>
    <source>
        <strain evidence="2 3">Psal-009</strain>
    </source>
</reference>
<dbReference type="AlphaFoldDB" id="A0A9Q6LI21"/>
<keyword evidence="1" id="KW-0472">Membrane</keyword>
<keyword evidence="1" id="KW-0812">Transmembrane</keyword>
<dbReference type="Proteomes" id="UP000422232">
    <property type="component" value="Chromosome"/>
</dbReference>
<gene>
    <name evidence="2" type="ORF">Psal009_00090</name>
</gene>
<dbReference type="EMBL" id="CP038908">
    <property type="protein sequence ID" value="QGO04235.1"/>
    <property type="molecule type" value="Genomic_DNA"/>
</dbReference>